<dbReference type="RefSeq" id="WP_152068132.1">
    <property type="nucleotide sequence ID" value="NZ_CABWIF010000024.1"/>
</dbReference>
<sequence>MEHKSERHMREILVPFDDNDNMRIEEENAKFLRKVFASAHINVLLGSGFSGSVVPVLQGRESWFQAVDEHMRDCPGNERGMWLSARALLRAEYFKSIMHPLREAHATEPQKAFVASACRLIENRGTTTLPKRLNFFTTNYDPLIELSLESLGIPFNDGFVGRGKPRFDPSAFSRLMCEQSLFMEYTSQVTTANVLKAHGSLTWRRVGESDRKEVVYSNVESTLDDCVVGHDGVLDLPAVSELASLVKDPCNAASLQLFKELVSGLSVDDVDLLQAFGKSYDSTLCIVNPAKRKFEETVLEQSYYDLLRIYANELDRNNALLLVFGFSFADEHILELTKRAIRSNPKLIVLISCHTRDDAAWYRSLFPNADNVYLLVPREDKEIGLGELTEVLRCVAR</sequence>
<dbReference type="EMBL" id="CABWIF010000024">
    <property type="protein sequence ID" value="VWL99080.1"/>
    <property type="molecule type" value="Genomic_DNA"/>
</dbReference>
<protein>
    <submittedName>
        <fullName evidence="1">SIR2-like domain protein</fullName>
    </submittedName>
</protein>
<proteinExistence type="predicted"/>
<dbReference type="AlphaFoldDB" id="A0A5K1J6M8"/>
<evidence type="ECO:0000313" key="2">
    <source>
        <dbReference type="Proteomes" id="UP000368032"/>
    </source>
</evidence>
<evidence type="ECO:0000313" key="1">
    <source>
        <dbReference type="EMBL" id="VWL99080.1"/>
    </source>
</evidence>
<name>A0A5K1J6M8_9ACTN</name>
<reference evidence="1 2" key="1">
    <citation type="submission" date="2019-10" db="EMBL/GenBank/DDBJ databases">
        <authorList>
            <person name="Wolf R A."/>
        </authorList>
    </citation>
    <scope>NUCLEOTIDE SEQUENCE [LARGE SCALE GENOMIC DNA]</scope>
    <source>
        <strain evidence="1">Collinsella_aerofaciens_DSM_13712</strain>
    </source>
</reference>
<gene>
    <name evidence="1" type="ORF">CKJAJONC_01903</name>
</gene>
<dbReference type="Pfam" id="PF13289">
    <property type="entry name" value="SIR2_2"/>
    <property type="match status" value="1"/>
</dbReference>
<accession>A0A5K1J6M8</accession>
<organism evidence="1 2">
    <name type="scientific">Collinsella aerofaciens</name>
    <dbReference type="NCBI Taxonomy" id="74426"/>
    <lineage>
        <taxon>Bacteria</taxon>
        <taxon>Bacillati</taxon>
        <taxon>Actinomycetota</taxon>
        <taxon>Coriobacteriia</taxon>
        <taxon>Coriobacteriales</taxon>
        <taxon>Coriobacteriaceae</taxon>
        <taxon>Collinsella</taxon>
    </lineage>
</organism>
<dbReference type="Proteomes" id="UP000368032">
    <property type="component" value="Unassembled WGS sequence"/>
</dbReference>